<name>A0A7W9NGE2_9PSEU</name>
<dbReference type="Proteomes" id="UP000585638">
    <property type="component" value="Unassembled WGS sequence"/>
</dbReference>
<dbReference type="Pfam" id="PF11583">
    <property type="entry name" value="AurF"/>
    <property type="match status" value="1"/>
</dbReference>
<proteinExistence type="predicted"/>
<evidence type="ECO:0000313" key="2">
    <source>
        <dbReference type="Proteomes" id="UP000585638"/>
    </source>
</evidence>
<organism evidence="1 2">
    <name type="scientific">Kutzneria kofuensis</name>
    <dbReference type="NCBI Taxonomy" id="103725"/>
    <lineage>
        <taxon>Bacteria</taxon>
        <taxon>Bacillati</taxon>
        <taxon>Actinomycetota</taxon>
        <taxon>Actinomycetes</taxon>
        <taxon>Pseudonocardiales</taxon>
        <taxon>Pseudonocardiaceae</taxon>
        <taxon>Kutzneria</taxon>
    </lineage>
</organism>
<dbReference type="Gene3D" id="1.10.620.20">
    <property type="entry name" value="Ribonucleotide Reductase, subunit A"/>
    <property type="match status" value="1"/>
</dbReference>
<dbReference type="InterPro" id="IPR009078">
    <property type="entry name" value="Ferritin-like_SF"/>
</dbReference>
<dbReference type="RefSeq" id="WP_184861830.1">
    <property type="nucleotide sequence ID" value="NZ_BAAAWY010000095.1"/>
</dbReference>
<dbReference type="AlphaFoldDB" id="A0A7W9NGE2"/>
<gene>
    <name evidence="1" type="ORF">BJ998_002801</name>
</gene>
<dbReference type="GO" id="GO:0016491">
    <property type="term" value="F:oxidoreductase activity"/>
    <property type="evidence" value="ECO:0007669"/>
    <property type="project" value="InterPro"/>
</dbReference>
<sequence>MIADREKTAERLLNSSADRSYDPHVDIDWDADLLPDKYFLPAHRCSLYGTALWERLTVEQRIELTRHELASIASVGIWFEVILMELLVRHSYDADPLTRHTQYALTEVADECRHSVMFARLIEKVGCPAYGPGQTAMRLGRIFKTIAFGPSMFAGILVAEEITDALQRESMADSSVQPLVRMVNRIHVIEEARHVRYAREEVLRDTPRLSRAGLAYHRAMLARTAFVVTRSLVHPRVYRSVGLDPYEARRVAWANPHYRETLRWAGSKLTTFLTENDLIGGPSKRVWQAVHLV</sequence>
<evidence type="ECO:0008006" key="3">
    <source>
        <dbReference type="Google" id="ProtNLM"/>
    </source>
</evidence>
<comment type="caution">
    <text evidence="1">The sequence shown here is derived from an EMBL/GenBank/DDBJ whole genome shotgun (WGS) entry which is preliminary data.</text>
</comment>
<reference evidence="1 2" key="1">
    <citation type="submission" date="2020-08" db="EMBL/GenBank/DDBJ databases">
        <title>Sequencing the genomes of 1000 actinobacteria strains.</title>
        <authorList>
            <person name="Klenk H.-P."/>
        </authorList>
    </citation>
    <scope>NUCLEOTIDE SEQUENCE [LARGE SCALE GENOMIC DNA]</scope>
    <source>
        <strain evidence="1 2">DSM 43851</strain>
    </source>
</reference>
<dbReference type="InterPro" id="IPR012348">
    <property type="entry name" value="RNR-like"/>
</dbReference>
<protein>
    <recommendedName>
        <fullName evidence="3">Para-aminobenzoate N-oxygenase AurF</fullName>
    </recommendedName>
</protein>
<keyword evidence="2" id="KW-1185">Reference proteome</keyword>
<evidence type="ECO:0000313" key="1">
    <source>
        <dbReference type="EMBL" id="MBB5891605.1"/>
    </source>
</evidence>
<dbReference type="EMBL" id="JACHIR010000001">
    <property type="protein sequence ID" value="MBB5891605.1"/>
    <property type="molecule type" value="Genomic_DNA"/>
</dbReference>
<dbReference type="InterPro" id="IPR025859">
    <property type="entry name" value="AurF/CmlI"/>
</dbReference>
<accession>A0A7W9NGE2</accession>
<dbReference type="SUPFAM" id="SSF47240">
    <property type="entry name" value="Ferritin-like"/>
    <property type="match status" value="1"/>
</dbReference>